<dbReference type="GO" id="GO:0004519">
    <property type="term" value="F:endonuclease activity"/>
    <property type="evidence" value="ECO:0007669"/>
    <property type="project" value="UniProtKB-KW"/>
</dbReference>
<dbReference type="InterPro" id="IPR043502">
    <property type="entry name" value="DNA/RNA_pol_sf"/>
</dbReference>
<evidence type="ECO:0000313" key="8">
    <source>
        <dbReference type="EMBL" id="JAD41055.1"/>
    </source>
</evidence>
<evidence type="ECO:0000256" key="2">
    <source>
        <dbReference type="ARBA" id="ARBA00022695"/>
    </source>
</evidence>
<organism evidence="8">
    <name type="scientific">Arundo donax</name>
    <name type="common">Giant reed</name>
    <name type="synonym">Donax arundinaceus</name>
    <dbReference type="NCBI Taxonomy" id="35708"/>
    <lineage>
        <taxon>Eukaryota</taxon>
        <taxon>Viridiplantae</taxon>
        <taxon>Streptophyta</taxon>
        <taxon>Embryophyta</taxon>
        <taxon>Tracheophyta</taxon>
        <taxon>Spermatophyta</taxon>
        <taxon>Magnoliopsida</taxon>
        <taxon>Liliopsida</taxon>
        <taxon>Poales</taxon>
        <taxon>Poaceae</taxon>
        <taxon>PACMAD clade</taxon>
        <taxon>Arundinoideae</taxon>
        <taxon>Arundineae</taxon>
        <taxon>Arundo</taxon>
    </lineage>
</organism>
<protein>
    <recommendedName>
        <fullName evidence="7">Reverse transcriptase RNase H-like domain-containing protein</fullName>
    </recommendedName>
</protein>
<reference evidence="8" key="1">
    <citation type="submission" date="2014-09" db="EMBL/GenBank/DDBJ databases">
        <authorList>
            <person name="Magalhaes I.L.F."/>
            <person name="Oliveira U."/>
            <person name="Santos F.R."/>
            <person name="Vidigal T.H.D.A."/>
            <person name="Brescovit A.D."/>
            <person name="Santos A.J."/>
        </authorList>
    </citation>
    <scope>NUCLEOTIDE SEQUENCE</scope>
    <source>
        <tissue evidence="8">Shoot tissue taken approximately 20 cm above the soil surface</tissue>
    </source>
</reference>
<name>A0A0A8ZWC2_ARUDO</name>
<dbReference type="SUPFAM" id="SSF56672">
    <property type="entry name" value="DNA/RNA polymerases"/>
    <property type="match status" value="1"/>
</dbReference>
<proteinExistence type="predicted"/>
<dbReference type="PANTHER" id="PTHR34072">
    <property type="entry name" value="ENZYMATIC POLYPROTEIN-RELATED"/>
    <property type="match status" value="1"/>
</dbReference>
<evidence type="ECO:0000259" key="7">
    <source>
        <dbReference type="Pfam" id="PF17917"/>
    </source>
</evidence>
<dbReference type="GO" id="GO:0003964">
    <property type="term" value="F:RNA-directed DNA polymerase activity"/>
    <property type="evidence" value="ECO:0007669"/>
    <property type="project" value="UniProtKB-KW"/>
</dbReference>
<feature type="domain" description="Reverse transcriptase RNase H-like" evidence="7">
    <location>
        <begin position="3"/>
        <end position="79"/>
    </location>
</feature>
<keyword evidence="1" id="KW-0808">Transferase</keyword>
<reference evidence="8" key="2">
    <citation type="journal article" date="2015" name="Data Brief">
        <title>Shoot transcriptome of the giant reed, Arundo donax.</title>
        <authorList>
            <person name="Barrero R.A."/>
            <person name="Guerrero F.D."/>
            <person name="Moolhuijzen P."/>
            <person name="Goolsby J.A."/>
            <person name="Tidwell J."/>
            <person name="Bellgard S.E."/>
            <person name="Bellgard M.I."/>
        </authorList>
    </citation>
    <scope>NUCLEOTIDE SEQUENCE</scope>
    <source>
        <tissue evidence="8">Shoot tissue taken approximately 20 cm above the soil surface</tissue>
    </source>
</reference>
<accession>A0A0A8ZWC2</accession>
<keyword evidence="5" id="KW-0378">Hydrolase</keyword>
<evidence type="ECO:0000256" key="6">
    <source>
        <dbReference type="ARBA" id="ARBA00022918"/>
    </source>
</evidence>
<keyword evidence="2" id="KW-0548">Nucleotidyltransferase</keyword>
<evidence type="ECO:0000256" key="1">
    <source>
        <dbReference type="ARBA" id="ARBA00022679"/>
    </source>
</evidence>
<keyword evidence="3" id="KW-0540">Nuclease</keyword>
<evidence type="ECO:0000256" key="3">
    <source>
        <dbReference type="ARBA" id="ARBA00022722"/>
    </source>
</evidence>
<dbReference type="InterPro" id="IPR041373">
    <property type="entry name" value="RT_RNaseH"/>
</dbReference>
<evidence type="ECO:0000256" key="4">
    <source>
        <dbReference type="ARBA" id="ARBA00022759"/>
    </source>
</evidence>
<dbReference type="PANTHER" id="PTHR34072:SF55">
    <property type="entry name" value="DNA_RNA POLYMERASES SUPERFAMILY PROTEIN"/>
    <property type="match status" value="1"/>
</dbReference>
<dbReference type="EMBL" id="GBRH01256840">
    <property type="protein sequence ID" value="JAD41055.1"/>
    <property type="molecule type" value="Transcribed_RNA"/>
</dbReference>
<evidence type="ECO:0000256" key="5">
    <source>
        <dbReference type="ARBA" id="ARBA00022801"/>
    </source>
</evidence>
<sequence>MQQCKPLAYYNKSLSSRSQLQSTYDKEALAIIEALKKWRQYFLGSKWIIRTDQKSLKYIADQRLTKCIQHKFMLKLLQFYYTIEYKKGQKMLLLTPCQE</sequence>
<keyword evidence="4" id="KW-0255">Endonuclease</keyword>
<dbReference type="GO" id="GO:0016787">
    <property type="term" value="F:hydrolase activity"/>
    <property type="evidence" value="ECO:0007669"/>
    <property type="project" value="UniProtKB-KW"/>
</dbReference>
<dbReference type="Pfam" id="PF17917">
    <property type="entry name" value="RT_RNaseH"/>
    <property type="match status" value="1"/>
</dbReference>
<dbReference type="AlphaFoldDB" id="A0A0A8ZWC2"/>
<keyword evidence="6" id="KW-0695">RNA-directed DNA polymerase</keyword>